<feature type="domain" description="Glycosyltransferase subfamily 4-like N-terminal" evidence="2">
    <location>
        <begin position="284"/>
        <end position="467"/>
    </location>
</feature>
<proteinExistence type="predicted"/>
<dbReference type="SUPFAM" id="SSF53756">
    <property type="entry name" value="UDP-Glycosyltransferase/glycogen phosphorylase"/>
    <property type="match status" value="1"/>
</dbReference>
<dbReference type="InterPro" id="IPR028098">
    <property type="entry name" value="Glyco_trans_4-like_N"/>
</dbReference>
<feature type="compositionally biased region" description="Basic and acidic residues" evidence="1">
    <location>
        <begin position="29"/>
        <end position="44"/>
    </location>
</feature>
<organism evidence="3 4">
    <name type="scientific">Gemmata obscuriglobus</name>
    <dbReference type="NCBI Taxonomy" id="114"/>
    <lineage>
        <taxon>Bacteria</taxon>
        <taxon>Pseudomonadati</taxon>
        <taxon>Planctomycetota</taxon>
        <taxon>Planctomycetia</taxon>
        <taxon>Gemmatales</taxon>
        <taxon>Gemmataceae</taxon>
        <taxon>Gemmata</taxon>
    </lineage>
</organism>
<reference evidence="3 4" key="1">
    <citation type="submission" date="2018-01" db="EMBL/GenBank/DDBJ databases">
        <title>G. obscuriglobus.</title>
        <authorList>
            <person name="Franke J."/>
            <person name="Blomberg W."/>
            <person name="Selmecki A."/>
        </authorList>
    </citation>
    <scope>NUCLEOTIDE SEQUENCE [LARGE SCALE GENOMIC DNA]</scope>
    <source>
        <strain evidence="3 4">DSM 5831</strain>
    </source>
</reference>
<dbReference type="EMBL" id="CP025958">
    <property type="protein sequence ID" value="AWM42391.1"/>
    <property type="molecule type" value="Genomic_DNA"/>
</dbReference>
<feature type="compositionally biased region" description="Basic and acidic residues" evidence="1">
    <location>
        <begin position="107"/>
        <end position="123"/>
    </location>
</feature>
<protein>
    <recommendedName>
        <fullName evidence="2">Glycosyltransferase subfamily 4-like N-terminal domain-containing protein</fullName>
    </recommendedName>
</protein>
<evidence type="ECO:0000313" key="3">
    <source>
        <dbReference type="EMBL" id="AWM42391.1"/>
    </source>
</evidence>
<feature type="compositionally biased region" description="Low complexity" evidence="1">
    <location>
        <begin position="229"/>
        <end position="245"/>
    </location>
</feature>
<keyword evidence="4" id="KW-1185">Reference proteome</keyword>
<evidence type="ECO:0000256" key="1">
    <source>
        <dbReference type="SAM" id="MobiDB-lite"/>
    </source>
</evidence>
<feature type="region of interest" description="Disordered" evidence="1">
    <location>
        <begin position="107"/>
        <end position="255"/>
    </location>
</feature>
<accession>A0A2Z3HBQ3</accession>
<sequence>MRPGHHATVRSPQRRARAAPVVSKSAPHGWDRGRAVYRRSDRPAHPGLPSRRAPSRIGKSVGAPESGVRTRRGHVAVLQLRDAAVARVQGERPVRRYRVSRRRAPVDEVGEARHPGARRDARVRAPVPPNAGNAGGARVARRGRVPELPPAPAAVPRGVRTAHARRLPDQPHRRAPRAPRGPAVRAARVRARPRAGGARPPPVPVQTVQPLPDHRPRGARRRVRPGAPPRYSGQRARAVRGAVRPQPGPTGSRARRGRLNVARPRICLIGPGAPSSNPRLVKEADALAGAGYPVRVVCGTGHSLGTDLDDELFRARGWQVVQVPLGAKWQRAARVLRQRAAAALVRLGMCHTRSVTAWAESELVVRLARAAAAEPADLYIGHYLPGLCAAFRAARRHGTKFGFDAEDSHVDELPDSTEHRNRRTARESLERGLLARCSHLTASSPLVAGAYERRYGRCPATVLNVFPRSEAPREPVPTAYLKGEGRPTLYWFSQTVGPGRGLEAVVAAMGLMVTPVVLHLRGVPAAGYRERLDAHAAAHGVRGRIVWHPAAAPGEMVRLAGAFDLGFGTETGFTPNNSIALSNKIFTYLLAGVPVVLSRTPAQVRLAGELGDAGALVDLGSPGEFARTLDALVLDRDGLARRRAAAWRLGRDRYNWDIEQKAFLASVGTALHG</sequence>
<evidence type="ECO:0000259" key="2">
    <source>
        <dbReference type="Pfam" id="PF13579"/>
    </source>
</evidence>
<dbReference type="AlphaFoldDB" id="A0A2Z3HBQ3"/>
<dbReference type="Gene3D" id="3.40.50.2000">
    <property type="entry name" value="Glycogen Phosphorylase B"/>
    <property type="match status" value="2"/>
</dbReference>
<dbReference type="GO" id="GO:0016757">
    <property type="term" value="F:glycosyltransferase activity"/>
    <property type="evidence" value="ECO:0007669"/>
    <property type="project" value="UniProtKB-ARBA"/>
</dbReference>
<evidence type="ECO:0000313" key="4">
    <source>
        <dbReference type="Proteomes" id="UP000245802"/>
    </source>
</evidence>
<dbReference type="KEGG" id="gog:C1280_25790"/>
<dbReference type="Proteomes" id="UP000245802">
    <property type="component" value="Chromosome"/>
</dbReference>
<dbReference type="Pfam" id="PF13579">
    <property type="entry name" value="Glyco_trans_4_4"/>
    <property type="match status" value="1"/>
</dbReference>
<name>A0A2Z3HBQ3_9BACT</name>
<gene>
    <name evidence="3" type="ORF">C1280_25790</name>
</gene>
<feature type="region of interest" description="Disordered" evidence="1">
    <location>
        <begin position="1"/>
        <end position="70"/>
    </location>
</feature>
<feature type="compositionally biased region" description="Basic residues" evidence="1">
    <location>
        <begin position="1"/>
        <end position="17"/>
    </location>
</feature>